<dbReference type="GO" id="GO:0003677">
    <property type="term" value="F:DNA binding"/>
    <property type="evidence" value="ECO:0007669"/>
    <property type="project" value="InterPro"/>
</dbReference>
<keyword evidence="2" id="KW-0614">Plasmid</keyword>
<organism evidence="2">
    <name type="scientific">Salmonella enterica subsp. enterica serovar Heidelberg</name>
    <dbReference type="NCBI Taxonomy" id="611"/>
    <lineage>
        <taxon>Bacteria</taxon>
        <taxon>Pseudomonadati</taxon>
        <taxon>Pseudomonadota</taxon>
        <taxon>Gammaproteobacteria</taxon>
        <taxon>Enterobacterales</taxon>
        <taxon>Enterobacteriaceae</taxon>
        <taxon>Salmonella</taxon>
    </lineage>
</organism>
<dbReference type="AlphaFoldDB" id="H9TIT3"/>
<evidence type="ECO:0000259" key="1">
    <source>
        <dbReference type="Pfam" id="PF01609"/>
    </source>
</evidence>
<dbReference type="EMBL" id="JN983045">
    <property type="protein sequence ID" value="AFG21101.1"/>
    <property type="molecule type" value="Genomic_DNA"/>
</dbReference>
<gene>
    <name evidence="2" type="primary">insC3</name>
    <name evidence="2" type="ORF">pSH163_135_106</name>
</gene>
<name>H9TIT3_SALET</name>
<reference evidence="2" key="1">
    <citation type="submission" date="2011-11" db="EMBL/GenBank/DDBJ databases">
        <title>DNA Sequence Analysis of Plasmids from Multidrug Resistant Salmonella enterica Serotype Heidelberg Isolates.</title>
        <authorList>
            <person name="Han J."/>
            <person name="Lynne A.M."/>
            <person name="David D.E."/>
            <person name="Tang H."/>
            <person name="Foley S.L."/>
        </authorList>
    </citation>
    <scope>NUCLEOTIDE SEQUENCE</scope>
    <source>
        <strain evidence="2">163</strain>
        <plasmid evidence="2">pSH163_135</plasmid>
    </source>
</reference>
<feature type="domain" description="Transposase IS4-like" evidence="1">
    <location>
        <begin position="3"/>
        <end position="45"/>
    </location>
</feature>
<protein>
    <submittedName>
        <fullName evidence="2">Transposase InsC3</fullName>
    </submittedName>
</protein>
<dbReference type="InterPro" id="IPR002559">
    <property type="entry name" value="Transposase_11"/>
</dbReference>
<sequence length="46" mass="5312">MIKEIVANIKSDDLEILFRMDSGYFDEKIIETIESLGCKYLIKAKS</sequence>
<dbReference type="Pfam" id="PF01609">
    <property type="entry name" value="DDE_Tnp_1"/>
    <property type="match status" value="1"/>
</dbReference>
<accession>H9TIT3</accession>
<dbReference type="GO" id="GO:0006313">
    <property type="term" value="P:DNA transposition"/>
    <property type="evidence" value="ECO:0007669"/>
    <property type="project" value="InterPro"/>
</dbReference>
<proteinExistence type="predicted"/>
<evidence type="ECO:0000313" key="2">
    <source>
        <dbReference type="EMBL" id="AFG21101.1"/>
    </source>
</evidence>
<geneLocation type="plasmid" evidence="2">
    <name>pSH163_135</name>
</geneLocation>
<dbReference type="GO" id="GO:0004803">
    <property type="term" value="F:transposase activity"/>
    <property type="evidence" value="ECO:0007669"/>
    <property type="project" value="InterPro"/>
</dbReference>